<feature type="compositionally biased region" description="Polar residues" evidence="1">
    <location>
        <begin position="35"/>
        <end position="55"/>
    </location>
</feature>
<dbReference type="Proteomes" id="UP000436088">
    <property type="component" value="Unassembled WGS sequence"/>
</dbReference>
<evidence type="ECO:0000256" key="1">
    <source>
        <dbReference type="SAM" id="MobiDB-lite"/>
    </source>
</evidence>
<evidence type="ECO:0000313" key="2">
    <source>
        <dbReference type="EMBL" id="KAE8708828.1"/>
    </source>
</evidence>
<proteinExistence type="predicted"/>
<protein>
    <submittedName>
        <fullName evidence="2">Insulinase (Peptidase family M16) protein isoform 1</fullName>
    </submittedName>
</protein>
<keyword evidence="3" id="KW-1185">Reference proteome</keyword>
<sequence length="187" mass="21093">MEVSKHSKQGTPVKDPVWSGTSQSKTPKISKHYENSNPNTSVSISPLTKSSNSQKDFSRNPIVYSPKTKLGETKFVVAKKKLKKERSDPNPNPNVEIDCKCKEKFGGSLKKCLYVAYENLQASQEDFFKNKSETKFEEEADLIGNQEAKNNMPESRKVVNLVKAFERLICTSNLKESEDGDDEKEPK</sequence>
<dbReference type="AlphaFoldDB" id="A0A6A3AYS7"/>
<evidence type="ECO:0000313" key="3">
    <source>
        <dbReference type="Proteomes" id="UP000436088"/>
    </source>
</evidence>
<accession>A0A6A3AYS7</accession>
<gene>
    <name evidence="2" type="ORF">F3Y22_tig00110332pilonHSYRG00337</name>
</gene>
<feature type="region of interest" description="Disordered" evidence="1">
    <location>
        <begin position="1"/>
        <end position="65"/>
    </location>
</feature>
<name>A0A6A3AYS7_HIBSY</name>
<reference evidence="2" key="1">
    <citation type="submission" date="2019-09" db="EMBL/GenBank/DDBJ databases">
        <title>Draft genome information of white flower Hibiscus syriacus.</title>
        <authorList>
            <person name="Kim Y.-M."/>
        </authorList>
    </citation>
    <scope>NUCLEOTIDE SEQUENCE [LARGE SCALE GENOMIC DNA]</scope>
    <source>
        <strain evidence="2">YM2019G1</strain>
    </source>
</reference>
<organism evidence="2 3">
    <name type="scientific">Hibiscus syriacus</name>
    <name type="common">Rose of Sharon</name>
    <dbReference type="NCBI Taxonomy" id="106335"/>
    <lineage>
        <taxon>Eukaryota</taxon>
        <taxon>Viridiplantae</taxon>
        <taxon>Streptophyta</taxon>
        <taxon>Embryophyta</taxon>
        <taxon>Tracheophyta</taxon>
        <taxon>Spermatophyta</taxon>
        <taxon>Magnoliopsida</taxon>
        <taxon>eudicotyledons</taxon>
        <taxon>Gunneridae</taxon>
        <taxon>Pentapetalae</taxon>
        <taxon>rosids</taxon>
        <taxon>malvids</taxon>
        <taxon>Malvales</taxon>
        <taxon>Malvaceae</taxon>
        <taxon>Malvoideae</taxon>
        <taxon>Hibiscus</taxon>
    </lineage>
</organism>
<dbReference type="EMBL" id="VEPZ02000937">
    <property type="protein sequence ID" value="KAE8708828.1"/>
    <property type="molecule type" value="Genomic_DNA"/>
</dbReference>
<comment type="caution">
    <text evidence="2">The sequence shown here is derived from an EMBL/GenBank/DDBJ whole genome shotgun (WGS) entry which is preliminary data.</text>
</comment>